<name>A0A0R2A7X6_9LACO</name>
<dbReference type="InterPro" id="IPR032083">
    <property type="entry name" value="DUF4811"/>
</dbReference>
<keyword evidence="1" id="KW-1133">Transmembrane helix</keyword>
<reference evidence="2 3" key="1">
    <citation type="journal article" date="2015" name="Genome Announc.">
        <title>Expanding the biotechnology potential of lactobacilli through comparative genomics of 213 strains and associated genera.</title>
        <authorList>
            <person name="Sun Z."/>
            <person name="Harris H.M."/>
            <person name="McCann A."/>
            <person name="Guo C."/>
            <person name="Argimon S."/>
            <person name="Zhang W."/>
            <person name="Yang X."/>
            <person name="Jeffery I.B."/>
            <person name="Cooney J.C."/>
            <person name="Kagawa T.F."/>
            <person name="Liu W."/>
            <person name="Song Y."/>
            <person name="Salvetti E."/>
            <person name="Wrobel A."/>
            <person name="Rasinkangas P."/>
            <person name="Parkhill J."/>
            <person name="Rea M.C."/>
            <person name="O'Sullivan O."/>
            <person name="Ritari J."/>
            <person name="Douillard F.P."/>
            <person name="Paul Ross R."/>
            <person name="Yang R."/>
            <person name="Briner A.E."/>
            <person name="Felis G.E."/>
            <person name="de Vos W.M."/>
            <person name="Barrangou R."/>
            <person name="Klaenhammer T.R."/>
            <person name="Caufield P.W."/>
            <person name="Cui Y."/>
            <person name="Zhang H."/>
            <person name="O'Toole P.W."/>
        </authorList>
    </citation>
    <scope>NUCLEOTIDE SEQUENCE [LARGE SCALE GENOMIC DNA]</scope>
    <source>
        <strain evidence="2 3">DSM 20509</strain>
    </source>
</reference>
<dbReference type="EMBL" id="AYYP01000068">
    <property type="protein sequence ID" value="KRM63191.1"/>
    <property type="molecule type" value="Genomic_DNA"/>
</dbReference>
<feature type="transmembrane region" description="Helical" evidence="1">
    <location>
        <begin position="30"/>
        <end position="48"/>
    </location>
</feature>
<dbReference type="AlphaFoldDB" id="A0A0R2A7X6"/>
<sequence length="234" mass="26433">MIILILIAFAVLFFMFNVLPITKGNHLWSLLFLAGFILSGAAIIANDVNHFGMQVQSQTKTYHLASDSDKMGVLLYKALGNGQEKIYVYKTSAKQAKPKPTKTSDFSAKITRTKEDSYLKVTTKRYVYTNKWSKLLFGVFGNNREVKHRYYHFYVNKDWYVLSTDQAARLSKLLKTKQTEMKTKIASLVKAKVTQEIMANPSLAADPSKQQALTEAATKAATKQVLDQYVAQVK</sequence>
<keyword evidence="3" id="KW-1185">Reference proteome</keyword>
<evidence type="ECO:0000313" key="3">
    <source>
        <dbReference type="Proteomes" id="UP000051008"/>
    </source>
</evidence>
<evidence type="ECO:0008006" key="4">
    <source>
        <dbReference type="Google" id="ProtNLM"/>
    </source>
</evidence>
<protein>
    <recommendedName>
        <fullName evidence="4">DUF4811 domain-containing protein</fullName>
    </recommendedName>
</protein>
<proteinExistence type="predicted"/>
<keyword evidence="1" id="KW-0472">Membrane</keyword>
<accession>A0A0R2A7X6</accession>
<organism evidence="2 3">
    <name type="scientific">Ligilactobacillus agilis DSM 20509</name>
    <dbReference type="NCBI Taxonomy" id="1423718"/>
    <lineage>
        <taxon>Bacteria</taxon>
        <taxon>Bacillati</taxon>
        <taxon>Bacillota</taxon>
        <taxon>Bacilli</taxon>
        <taxon>Lactobacillales</taxon>
        <taxon>Lactobacillaceae</taxon>
        <taxon>Ligilactobacillus</taxon>
    </lineage>
</organism>
<dbReference type="PATRIC" id="fig|1423718.3.peg.822"/>
<dbReference type="Proteomes" id="UP000051008">
    <property type="component" value="Unassembled WGS sequence"/>
</dbReference>
<keyword evidence="1" id="KW-0812">Transmembrane</keyword>
<comment type="caution">
    <text evidence="2">The sequence shown here is derived from an EMBL/GenBank/DDBJ whole genome shotgun (WGS) entry which is preliminary data.</text>
</comment>
<gene>
    <name evidence="2" type="ORF">FC14_GL000788</name>
</gene>
<dbReference type="RefSeq" id="WP_056977435.1">
    <property type="nucleotide sequence ID" value="NZ_AYYP01000068.1"/>
</dbReference>
<dbReference type="Pfam" id="PF16069">
    <property type="entry name" value="DUF4811"/>
    <property type="match status" value="1"/>
</dbReference>
<dbReference type="OrthoDB" id="2249491at2"/>
<evidence type="ECO:0000313" key="2">
    <source>
        <dbReference type="EMBL" id="KRM63191.1"/>
    </source>
</evidence>
<evidence type="ECO:0000256" key="1">
    <source>
        <dbReference type="SAM" id="Phobius"/>
    </source>
</evidence>